<keyword evidence="3" id="KW-1185">Reference proteome</keyword>
<organism evidence="2 3">
    <name type="scientific">Nephila pilipes</name>
    <name type="common">Giant wood spider</name>
    <name type="synonym">Nephila maculata</name>
    <dbReference type="NCBI Taxonomy" id="299642"/>
    <lineage>
        <taxon>Eukaryota</taxon>
        <taxon>Metazoa</taxon>
        <taxon>Ecdysozoa</taxon>
        <taxon>Arthropoda</taxon>
        <taxon>Chelicerata</taxon>
        <taxon>Arachnida</taxon>
        <taxon>Araneae</taxon>
        <taxon>Araneomorphae</taxon>
        <taxon>Entelegynae</taxon>
        <taxon>Araneoidea</taxon>
        <taxon>Nephilidae</taxon>
        <taxon>Nephila</taxon>
    </lineage>
</organism>
<dbReference type="Proteomes" id="UP000887013">
    <property type="component" value="Unassembled WGS sequence"/>
</dbReference>
<accession>A0A8X6P2B2</accession>
<evidence type="ECO:0000256" key="1">
    <source>
        <dbReference type="SAM" id="MobiDB-lite"/>
    </source>
</evidence>
<evidence type="ECO:0000313" key="3">
    <source>
        <dbReference type="Proteomes" id="UP000887013"/>
    </source>
</evidence>
<name>A0A8X6P2B2_NEPPI</name>
<sequence length="98" mass="11366">MKNSKAISRERLNKHPPKKRKKAIVKKEDMQKIQEIVPKPIEEYPSQPSMEIRKKLQKLCGKRSAKRKKAQMKLWDTPVLSLIDGTLDMTSTFTFGAK</sequence>
<dbReference type="EMBL" id="BMAW01110732">
    <property type="protein sequence ID" value="GFT44633.1"/>
    <property type="molecule type" value="Genomic_DNA"/>
</dbReference>
<dbReference type="OrthoDB" id="10297868at2759"/>
<feature type="compositionally biased region" description="Basic residues" evidence="1">
    <location>
        <begin position="14"/>
        <end position="24"/>
    </location>
</feature>
<evidence type="ECO:0000313" key="2">
    <source>
        <dbReference type="EMBL" id="GFT44633.1"/>
    </source>
</evidence>
<dbReference type="AlphaFoldDB" id="A0A8X6P2B2"/>
<reference evidence="2" key="1">
    <citation type="submission" date="2020-08" db="EMBL/GenBank/DDBJ databases">
        <title>Multicomponent nature underlies the extraordinary mechanical properties of spider dragline silk.</title>
        <authorList>
            <person name="Kono N."/>
            <person name="Nakamura H."/>
            <person name="Mori M."/>
            <person name="Yoshida Y."/>
            <person name="Ohtoshi R."/>
            <person name="Malay A.D."/>
            <person name="Moran D.A.P."/>
            <person name="Tomita M."/>
            <person name="Numata K."/>
            <person name="Arakawa K."/>
        </authorList>
    </citation>
    <scope>NUCLEOTIDE SEQUENCE</scope>
</reference>
<protein>
    <submittedName>
        <fullName evidence="2">Uncharacterized protein</fullName>
    </submittedName>
</protein>
<feature type="region of interest" description="Disordered" evidence="1">
    <location>
        <begin position="1"/>
        <end position="28"/>
    </location>
</feature>
<proteinExistence type="predicted"/>
<comment type="caution">
    <text evidence="2">The sequence shown here is derived from an EMBL/GenBank/DDBJ whole genome shotgun (WGS) entry which is preliminary data.</text>
</comment>
<gene>
    <name evidence="2" type="ORF">NPIL_278721</name>
</gene>